<dbReference type="InterPro" id="IPR016162">
    <property type="entry name" value="Ald_DH_N"/>
</dbReference>
<feature type="domain" description="Aldehyde dehydrogenase" evidence="1">
    <location>
        <begin position="11"/>
        <end position="115"/>
    </location>
</feature>
<dbReference type="Gene3D" id="3.40.605.10">
    <property type="entry name" value="Aldehyde Dehydrogenase, Chain A, domain 1"/>
    <property type="match status" value="1"/>
</dbReference>
<dbReference type="PANTHER" id="PTHR43111">
    <property type="entry name" value="ALDEHYDE DEHYDROGENASE B-RELATED"/>
    <property type="match status" value="1"/>
</dbReference>
<dbReference type="Pfam" id="PF00171">
    <property type="entry name" value="Aldedh"/>
    <property type="match status" value="1"/>
</dbReference>
<reference evidence="2" key="2">
    <citation type="journal article" date="2014" name="ISME J.">
        <title>Microbial stratification in low pH oxic and suboxic macroscopic growths along an acid mine drainage.</title>
        <authorList>
            <person name="Mendez-Garcia C."/>
            <person name="Mesa V."/>
            <person name="Sprenger R.R."/>
            <person name="Richter M."/>
            <person name="Diez M.S."/>
            <person name="Solano J."/>
            <person name="Bargiela R."/>
            <person name="Golyshina O.V."/>
            <person name="Manteca A."/>
            <person name="Ramos J.L."/>
            <person name="Gallego J.R."/>
            <person name="Llorente I."/>
            <person name="Martins Dos Santos V.A."/>
            <person name="Jensen O.N."/>
            <person name="Pelaez A.I."/>
            <person name="Sanchez J."/>
            <person name="Ferrer M."/>
        </authorList>
    </citation>
    <scope>NUCLEOTIDE SEQUENCE</scope>
</reference>
<name>T1D2T4_9ZZZZ</name>
<reference evidence="2" key="1">
    <citation type="submission" date="2013-08" db="EMBL/GenBank/DDBJ databases">
        <authorList>
            <person name="Mendez C."/>
            <person name="Richter M."/>
            <person name="Ferrer M."/>
            <person name="Sanchez J."/>
        </authorList>
    </citation>
    <scope>NUCLEOTIDE SEQUENCE</scope>
</reference>
<gene>
    <name evidence="2" type="ORF">B1A_03758</name>
</gene>
<dbReference type="SUPFAM" id="SSF53720">
    <property type="entry name" value="ALDH-like"/>
    <property type="match status" value="1"/>
</dbReference>
<dbReference type="AlphaFoldDB" id="T1D2T4"/>
<proteinExistence type="predicted"/>
<organism evidence="2">
    <name type="scientific">mine drainage metagenome</name>
    <dbReference type="NCBI Taxonomy" id="410659"/>
    <lineage>
        <taxon>unclassified sequences</taxon>
        <taxon>metagenomes</taxon>
        <taxon>ecological metagenomes</taxon>
    </lineage>
</organism>
<feature type="non-terminal residue" evidence="2">
    <location>
        <position position="170"/>
    </location>
</feature>
<evidence type="ECO:0000313" key="2">
    <source>
        <dbReference type="EMBL" id="EQD75764.1"/>
    </source>
</evidence>
<dbReference type="InterPro" id="IPR015590">
    <property type="entry name" value="Aldehyde_DH_dom"/>
</dbReference>
<accession>T1D2T4</accession>
<sequence length="170" mass="17972">MQLRSYIAGEWVSGAGSGAALRDASTGEVIASASSDGLDFAAVLEHARAVGGANLRRLSFHERAARLKGLARFLTEHKAELYGLSYATGATQADAWLDIDGGIGTLFVYASKGMKEMPDGYVYVDGPAEALARSGGFLGQHICVPLEGARCTSMRSTSGRGACWRSLLRR</sequence>
<dbReference type="PANTHER" id="PTHR43111:SF1">
    <property type="entry name" value="ALDEHYDE DEHYDROGENASE B-RELATED"/>
    <property type="match status" value="1"/>
</dbReference>
<dbReference type="EC" id="1.-.-.-" evidence="2"/>
<keyword evidence="2" id="KW-0560">Oxidoreductase</keyword>
<comment type="caution">
    <text evidence="2">The sequence shown here is derived from an EMBL/GenBank/DDBJ whole genome shotgun (WGS) entry which is preliminary data.</text>
</comment>
<protein>
    <submittedName>
        <fullName evidence="2">Aldehyde dehydrogenase</fullName>
        <ecNumber evidence="2">1.-.-.-</ecNumber>
    </submittedName>
</protein>
<dbReference type="GO" id="GO:0016491">
    <property type="term" value="F:oxidoreductase activity"/>
    <property type="evidence" value="ECO:0007669"/>
    <property type="project" value="UniProtKB-KW"/>
</dbReference>
<evidence type="ECO:0000259" key="1">
    <source>
        <dbReference type="Pfam" id="PF00171"/>
    </source>
</evidence>
<dbReference type="InterPro" id="IPR016161">
    <property type="entry name" value="Ald_DH/histidinol_DH"/>
</dbReference>
<dbReference type="EMBL" id="AUZX01002738">
    <property type="protein sequence ID" value="EQD75764.1"/>
    <property type="molecule type" value="Genomic_DNA"/>
</dbReference>